<reference evidence="1 2" key="1">
    <citation type="journal article" date="2012" name="New Phytol.">
        <title>Insight into trade-off between wood decay and parasitism from the genome of a fungal forest pathogen.</title>
        <authorList>
            <person name="Olson A."/>
            <person name="Aerts A."/>
            <person name="Asiegbu F."/>
            <person name="Belbahri L."/>
            <person name="Bouzid O."/>
            <person name="Broberg A."/>
            <person name="Canback B."/>
            <person name="Coutinho P.M."/>
            <person name="Cullen D."/>
            <person name="Dalman K."/>
            <person name="Deflorio G."/>
            <person name="van Diepen L.T."/>
            <person name="Dunand C."/>
            <person name="Duplessis S."/>
            <person name="Durling M."/>
            <person name="Gonthier P."/>
            <person name="Grimwood J."/>
            <person name="Fossdal C.G."/>
            <person name="Hansson D."/>
            <person name="Henrissat B."/>
            <person name="Hietala A."/>
            <person name="Himmelstrand K."/>
            <person name="Hoffmeister D."/>
            <person name="Hogberg N."/>
            <person name="James T.Y."/>
            <person name="Karlsson M."/>
            <person name="Kohler A."/>
            <person name="Kues U."/>
            <person name="Lee Y.H."/>
            <person name="Lin Y.C."/>
            <person name="Lind M."/>
            <person name="Lindquist E."/>
            <person name="Lombard V."/>
            <person name="Lucas S."/>
            <person name="Lunden K."/>
            <person name="Morin E."/>
            <person name="Murat C."/>
            <person name="Park J."/>
            <person name="Raffaello T."/>
            <person name="Rouze P."/>
            <person name="Salamov A."/>
            <person name="Schmutz J."/>
            <person name="Solheim H."/>
            <person name="Stahlberg J."/>
            <person name="Velez H."/>
            <person name="de Vries R.P."/>
            <person name="Wiebenga A."/>
            <person name="Woodward S."/>
            <person name="Yakovlev I."/>
            <person name="Garbelotto M."/>
            <person name="Martin F."/>
            <person name="Grigoriev I.V."/>
            <person name="Stenlid J."/>
        </authorList>
    </citation>
    <scope>NUCLEOTIDE SEQUENCE [LARGE SCALE GENOMIC DNA]</scope>
    <source>
        <strain evidence="1 2">TC 32-1</strain>
    </source>
</reference>
<name>W4JTZ1_HETIT</name>
<dbReference type="OrthoDB" id="3022617at2759"/>
<dbReference type="RefSeq" id="XP_009551781.1">
    <property type="nucleotide sequence ID" value="XM_009553486.1"/>
</dbReference>
<dbReference type="KEGG" id="hir:HETIRDRAFT_174955"/>
<proteinExistence type="predicted"/>
<dbReference type="EMBL" id="KI925464">
    <property type="protein sequence ID" value="ETW76919.1"/>
    <property type="molecule type" value="Genomic_DNA"/>
</dbReference>
<organism evidence="1 2">
    <name type="scientific">Heterobasidion irregulare (strain TC 32-1)</name>
    <dbReference type="NCBI Taxonomy" id="747525"/>
    <lineage>
        <taxon>Eukaryota</taxon>
        <taxon>Fungi</taxon>
        <taxon>Dikarya</taxon>
        <taxon>Basidiomycota</taxon>
        <taxon>Agaricomycotina</taxon>
        <taxon>Agaricomycetes</taxon>
        <taxon>Russulales</taxon>
        <taxon>Bondarzewiaceae</taxon>
        <taxon>Heterobasidion</taxon>
        <taxon>Heterobasidion annosum species complex</taxon>
    </lineage>
</organism>
<dbReference type="GeneID" id="20668542"/>
<evidence type="ECO:0000313" key="1">
    <source>
        <dbReference type="EMBL" id="ETW76919.1"/>
    </source>
</evidence>
<dbReference type="HOGENOM" id="CLU_2849966_0_0_1"/>
<dbReference type="STRING" id="747525.W4JTZ1"/>
<keyword evidence="2" id="KW-1185">Reference proteome</keyword>
<sequence length="65" mass="7694">MAYTCHHLAYIPLLLDIIQDFYHSFFGKSTTAETLTHYKHEFIHVIWILLLDNNFIEAYTHGIIV</sequence>
<dbReference type="AlphaFoldDB" id="W4JTZ1"/>
<gene>
    <name evidence="1" type="ORF">HETIRDRAFT_174955</name>
</gene>
<dbReference type="Proteomes" id="UP000030671">
    <property type="component" value="Unassembled WGS sequence"/>
</dbReference>
<protein>
    <submittedName>
        <fullName evidence="1">Uncharacterized protein</fullName>
    </submittedName>
</protein>
<accession>W4JTZ1</accession>
<evidence type="ECO:0000313" key="2">
    <source>
        <dbReference type="Proteomes" id="UP000030671"/>
    </source>
</evidence>
<dbReference type="InParanoid" id="W4JTZ1"/>